<comment type="caution">
    <text evidence="9">The sequence shown here is derived from an EMBL/GenBank/DDBJ whole genome shotgun (WGS) entry which is preliminary data.</text>
</comment>
<dbReference type="InterPro" id="IPR023090">
    <property type="entry name" value="UPF0702_alpha/beta_dom_sf"/>
</dbReference>
<feature type="transmembrane region" description="Helical" evidence="7">
    <location>
        <begin position="75"/>
        <end position="92"/>
    </location>
</feature>
<evidence type="ECO:0000313" key="10">
    <source>
        <dbReference type="Proteomes" id="UP000298337"/>
    </source>
</evidence>
<feature type="domain" description="YetF C-terminal" evidence="8">
    <location>
        <begin position="95"/>
        <end position="164"/>
    </location>
</feature>
<keyword evidence="10" id="KW-1185">Reference proteome</keyword>
<dbReference type="AlphaFoldDB" id="A0A4Z0P3T8"/>
<evidence type="ECO:0000256" key="6">
    <source>
        <dbReference type="ARBA" id="ARBA00023136"/>
    </source>
</evidence>
<proteinExistence type="inferred from homology"/>
<evidence type="ECO:0000259" key="8">
    <source>
        <dbReference type="Pfam" id="PF04239"/>
    </source>
</evidence>
<dbReference type="EMBL" id="SRLA01000003">
    <property type="protein sequence ID" value="TGE06325.1"/>
    <property type="molecule type" value="Genomic_DNA"/>
</dbReference>
<evidence type="ECO:0000256" key="4">
    <source>
        <dbReference type="ARBA" id="ARBA00022692"/>
    </source>
</evidence>
<dbReference type="GO" id="GO:0005886">
    <property type="term" value="C:plasma membrane"/>
    <property type="evidence" value="ECO:0007669"/>
    <property type="project" value="UniProtKB-SubCell"/>
</dbReference>
<dbReference type="Proteomes" id="UP000298337">
    <property type="component" value="Unassembled WGS sequence"/>
</dbReference>
<evidence type="ECO:0000256" key="3">
    <source>
        <dbReference type="ARBA" id="ARBA00022475"/>
    </source>
</evidence>
<dbReference type="PANTHER" id="PTHR34582">
    <property type="entry name" value="UPF0702 TRANSMEMBRANE PROTEIN YCAP"/>
    <property type="match status" value="1"/>
</dbReference>
<name>A0A4Z0P3T8_9BACT</name>
<dbReference type="Pfam" id="PF04239">
    <property type="entry name" value="DUF421"/>
    <property type="match status" value="1"/>
</dbReference>
<protein>
    <submittedName>
        <fullName evidence="9">DUF421 domain-containing protein</fullName>
    </submittedName>
</protein>
<reference evidence="9 10" key="1">
    <citation type="submission" date="2019-04" db="EMBL/GenBank/DDBJ databases">
        <authorList>
            <person name="Feng G."/>
            <person name="Zhang J."/>
            <person name="Zhu H."/>
        </authorList>
    </citation>
    <scope>NUCLEOTIDE SEQUENCE [LARGE SCALE GENOMIC DNA]</scope>
    <source>
        <strain evidence="9 10">92R-1</strain>
    </source>
</reference>
<evidence type="ECO:0000313" key="9">
    <source>
        <dbReference type="EMBL" id="TGE06325.1"/>
    </source>
</evidence>
<organism evidence="9 10">
    <name type="scientific">Hymenobacter fodinae</name>
    <dbReference type="NCBI Taxonomy" id="2510796"/>
    <lineage>
        <taxon>Bacteria</taxon>
        <taxon>Pseudomonadati</taxon>
        <taxon>Bacteroidota</taxon>
        <taxon>Cytophagia</taxon>
        <taxon>Cytophagales</taxon>
        <taxon>Hymenobacteraceae</taxon>
        <taxon>Hymenobacter</taxon>
    </lineage>
</organism>
<keyword evidence="5 7" id="KW-1133">Transmembrane helix</keyword>
<keyword evidence="3" id="KW-1003">Cell membrane</keyword>
<evidence type="ECO:0000256" key="1">
    <source>
        <dbReference type="ARBA" id="ARBA00004651"/>
    </source>
</evidence>
<comment type="subcellular location">
    <subcellularLocation>
        <location evidence="1">Cell membrane</location>
        <topology evidence="1">Multi-pass membrane protein</topology>
    </subcellularLocation>
</comment>
<gene>
    <name evidence="9" type="ORF">EU556_15870</name>
</gene>
<dbReference type="PANTHER" id="PTHR34582:SF6">
    <property type="entry name" value="UPF0702 TRANSMEMBRANE PROTEIN YCAP"/>
    <property type="match status" value="1"/>
</dbReference>
<feature type="transmembrane region" description="Helical" evidence="7">
    <location>
        <begin position="20"/>
        <end position="39"/>
    </location>
</feature>
<dbReference type="OrthoDB" id="9778331at2"/>
<evidence type="ECO:0000256" key="2">
    <source>
        <dbReference type="ARBA" id="ARBA00006448"/>
    </source>
</evidence>
<comment type="similarity">
    <text evidence="2">Belongs to the UPF0702 family.</text>
</comment>
<evidence type="ECO:0000256" key="7">
    <source>
        <dbReference type="SAM" id="Phobius"/>
    </source>
</evidence>
<accession>A0A4Z0P3T8</accession>
<sequence length="175" mass="20067">MFKKVDWQAIFIPETPLLEIFIRGSLVYLGLFLLLRVLLKRETGTLGITDMLLVVLIADAAQNGMAHNYRSVPEGLFLVATIIFWSWVLNWLGHRFPFFQKLVKPRKLLLVKNGRMIKENMQKELITTSELMSEVRMSGVEELSQVKAAYMEPSGNISIITYEQSPGKRPEKQIV</sequence>
<dbReference type="InterPro" id="IPR007353">
    <property type="entry name" value="DUF421"/>
</dbReference>
<dbReference type="Gene3D" id="3.30.240.20">
    <property type="entry name" value="bsu07140 like domains"/>
    <property type="match status" value="1"/>
</dbReference>
<keyword evidence="4 7" id="KW-0812">Transmembrane</keyword>
<keyword evidence="6 7" id="KW-0472">Membrane</keyword>
<dbReference type="RefSeq" id="WP_135435117.1">
    <property type="nucleotide sequence ID" value="NZ_SRLA01000003.1"/>
</dbReference>
<evidence type="ECO:0000256" key="5">
    <source>
        <dbReference type="ARBA" id="ARBA00022989"/>
    </source>
</evidence>